<keyword evidence="3" id="KW-0472">Membrane</keyword>
<dbReference type="Pfam" id="PF07714">
    <property type="entry name" value="PK_Tyr_Ser-Thr"/>
    <property type="match status" value="1"/>
</dbReference>
<name>A0ABQ9X2J7_9EUKA</name>
<accession>A0ABQ9X2J7</accession>
<evidence type="ECO:0000256" key="3">
    <source>
        <dbReference type="SAM" id="Phobius"/>
    </source>
</evidence>
<evidence type="ECO:0000256" key="2">
    <source>
        <dbReference type="SAM" id="MobiDB-lite"/>
    </source>
</evidence>
<feature type="transmembrane region" description="Helical" evidence="3">
    <location>
        <begin position="1315"/>
        <end position="1338"/>
    </location>
</feature>
<gene>
    <name evidence="5" type="ORF">BLNAU_19074</name>
</gene>
<dbReference type="InterPro" id="IPR000719">
    <property type="entry name" value="Prot_kinase_dom"/>
</dbReference>
<comment type="caution">
    <text evidence="5">The sequence shown here is derived from an EMBL/GenBank/DDBJ whole genome shotgun (WGS) entry which is preliminary data.</text>
</comment>
<dbReference type="EMBL" id="JARBJD010000241">
    <property type="protein sequence ID" value="KAK2945998.1"/>
    <property type="molecule type" value="Genomic_DNA"/>
</dbReference>
<keyword evidence="3" id="KW-0812">Transmembrane</keyword>
<feature type="region of interest" description="Disordered" evidence="2">
    <location>
        <begin position="1381"/>
        <end position="1404"/>
    </location>
</feature>
<keyword evidence="3" id="KW-1133">Transmembrane helix</keyword>
<dbReference type="InterPro" id="IPR011009">
    <property type="entry name" value="Kinase-like_dom_sf"/>
</dbReference>
<evidence type="ECO:0000259" key="4">
    <source>
        <dbReference type="PROSITE" id="PS50011"/>
    </source>
</evidence>
<sequence length="1657" mass="179540">MKETKCTCTIDKVIFCNSNAGLSGGGLAVSNTDQLTLSNCVFEKCGTAVSSPIMGGGGMHMSLIPSLRMDSVLFRRCSSRDGNDIYINIGVGTIEELLPKITNCDSTSERPNVFFDYSSGEDSILIPAVPDASTASLVTIENTPSVDQTSSTIQMTVSQNVNGKMLVLVDNTNNHEPPNDDSPPTIGRLLTFDFSTSTESATQEVSCGEWEELQYESEYCVIAASIANARLSNPSSIALTTPNPARIVQIVCSLGSGTDHCWLQLKGRTLPIGRYTVKLVAVPELTFSVEFDGSKGGPNTLNMFSSRHSETLFGTGSKMTFSTKYEVESVTFDDNEPVILDPPRLFFTTPEEQPRLISVGPVSFKNESTKDTILIPLVAGSLPNGQYVLKLRSSSSEDVSFTVTFSSSDSETIEVVVSSKDSSDIKLKYGMTYTVKEITSETTNCLIDKALSIEIPDEPKRIEEGRVTLNGAKTEATLRLKGRMLTDGIYSLKLKSVSSIRKSEAILNGDEELLFKVPISTASSSILTFGTTYTISSLKLASDDVIVNSDVELAVPNPPTATMTSCDLDAASNSKFTLTLTGLNLPTSGSFLVSFVGLTQTIVVTMNSIRGSSSLIEVTKTTEIKFGQTYTISSIVEKVDGKEDEHILCSGLTMTTPDGPSLLNVDSATLKVDDLNRVVLDVSFVDMAAGSFVMKVRNTNTLLEYTLSSPIVTTLGSVTGALTELVYKSGKLEYGTSYTIVSLESSTLSVLIKDTAEFTVPDEPKRIEEGRVTLNGAKDEATVRLKGRALTDGSYTLTLNSVSSELTSEASLSEDGELLFKVPISLLPTSILAFGQNYTISSLKFGSDNVVVNSDVKLAVPNPPIVKTATVHPNSINTTMAHGLAGTDLELDGFYFVTLTPLFSFDMLFNSSTTALSAELLLGRADCLQHNTEYTIESITRIGDDSDVIPTMGTVSFTTPKLSVPLVLHVNRKEGKEDTFCGESDDPCSTIDFAWSIVSSLKAKFAILAIVNSSEQIHPITISSGMSILFSNGGTLEPTLTIPSSASMGNKAGMVVVDNAGFEVIDVTIKIESTDPSFVFLSATKSTVILKEGSFVGEPLPTVASNSESENICSWDSGIVQLDASNTTINRMTFSSISQGAIQMKNGTLTFRESSFDGNSPNLDSFPSARQNIRCVEGGNVTIGSLSGGDGYGDHPSAWISTTDCILKGDDSRPDSPLFIPSLSSKSTSSFNKKEKRFSVTIVGTMMIPCGLCLEVFEIKKDKSEGKSEKIELSLEKADSFNETHINLLIPLTSLSSLDKTADRMAESSLVNMKWWLPLVIVLLCCALVVVIVVVVILRRRKQQKAQKGLETQQESQNEMEEEKIEVEQIDNEGVNAMHTSVDGLKGGTLNPERKDESTTKQTQLIHAPPAECVSVLDCTMLETKEMPKMETLFDRLHRNKKGLLDKRAKQIELTRGLQKLGKLNPHADVLLHLSSHWILIDVDGRLSIQMNQGPIPSNGGQSQVNHTTVNESVLPDDSRLMSVTNENADGMDRVAKLAREKEDQEDQRWQAPEQGGNNSIPSSDLEKVMVFRLGLVLWEIETGQVPFRETDGVNAGRQLRAGVKPNMEIVQNKEMKELLLKCLELQPIDRIALDNVISSLNSIPDDPVQTQHLFGT</sequence>
<protein>
    <recommendedName>
        <fullName evidence="4">Protein kinase domain-containing protein</fullName>
    </recommendedName>
</protein>
<feature type="compositionally biased region" description="Basic and acidic residues" evidence="2">
    <location>
        <begin position="1539"/>
        <end position="1549"/>
    </location>
</feature>
<dbReference type="PROSITE" id="PS50011">
    <property type="entry name" value="PROTEIN_KINASE_DOM"/>
    <property type="match status" value="1"/>
</dbReference>
<reference evidence="5 6" key="1">
    <citation type="journal article" date="2022" name="bioRxiv">
        <title>Genomics of Preaxostyla Flagellates Illuminates Evolutionary Transitions and the Path Towards Mitochondrial Loss.</title>
        <authorList>
            <person name="Novak L.V.F."/>
            <person name="Treitli S.C."/>
            <person name="Pyrih J."/>
            <person name="Halakuc P."/>
            <person name="Pipaliya S.V."/>
            <person name="Vacek V."/>
            <person name="Brzon O."/>
            <person name="Soukal P."/>
            <person name="Eme L."/>
            <person name="Dacks J.B."/>
            <person name="Karnkowska A."/>
            <person name="Elias M."/>
            <person name="Hampl V."/>
        </authorList>
    </citation>
    <scope>NUCLEOTIDE SEQUENCE [LARGE SCALE GENOMIC DNA]</scope>
    <source>
        <strain evidence="5">NAU3</strain>
        <tissue evidence="5">Gut</tissue>
    </source>
</reference>
<feature type="coiled-coil region" evidence="1">
    <location>
        <begin position="1343"/>
        <end position="1373"/>
    </location>
</feature>
<keyword evidence="1" id="KW-0175">Coiled coil</keyword>
<feature type="domain" description="Protein kinase" evidence="4">
    <location>
        <begin position="1257"/>
        <end position="1656"/>
    </location>
</feature>
<keyword evidence="6" id="KW-1185">Reference proteome</keyword>
<dbReference type="SUPFAM" id="SSF56112">
    <property type="entry name" value="Protein kinase-like (PK-like)"/>
    <property type="match status" value="1"/>
</dbReference>
<proteinExistence type="predicted"/>
<dbReference type="Proteomes" id="UP001281761">
    <property type="component" value="Unassembled WGS sequence"/>
</dbReference>
<evidence type="ECO:0000313" key="6">
    <source>
        <dbReference type="Proteomes" id="UP001281761"/>
    </source>
</evidence>
<organism evidence="5 6">
    <name type="scientific">Blattamonas nauphoetae</name>
    <dbReference type="NCBI Taxonomy" id="2049346"/>
    <lineage>
        <taxon>Eukaryota</taxon>
        <taxon>Metamonada</taxon>
        <taxon>Preaxostyla</taxon>
        <taxon>Oxymonadida</taxon>
        <taxon>Blattamonas</taxon>
    </lineage>
</organism>
<dbReference type="Gene3D" id="1.10.510.10">
    <property type="entry name" value="Transferase(Phosphotransferase) domain 1"/>
    <property type="match status" value="1"/>
</dbReference>
<evidence type="ECO:0000256" key="1">
    <source>
        <dbReference type="SAM" id="Coils"/>
    </source>
</evidence>
<dbReference type="InterPro" id="IPR001245">
    <property type="entry name" value="Ser-Thr/Tyr_kinase_cat_dom"/>
</dbReference>
<feature type="region of interest" description="Disordered" evidence="2">
    <location>
        <begin position="1539"/>
        <end position="1563"/>
    </location>
</feature>
<dbReference type="SUPFAM" id="SSF51126">
    <property type="entry name" value="Pectin lyase-like"/>
    <property type="match status" value="1"/>
</dbReference>
<dbReference type="InterPro" id="IPR011050">
    <property type="entry name" value="Pectin_lyase_fold/virulence"/>
</dbReference>
<evidence type="ECO:0000313" key="5">
    <source>
        <dbReference type="EMBL" id="KAK2945998.1"/>
    </source>
</evidence>